<feature type="non-terminal residue" evidence="2">
    <location>
        <position position="1"/>
    </location>
</feature>
<feature type="domain" description="Conserved hypothetical protein CHP02391" evidence="1">
    <location>
        <begin position="4"/>
        <end position="60"/>
    </location>
</feature>
<protein>
    <recommendedName>
        <fullName evidence="1">Conserved hypothetical protein CHP02391 domain-containing protein</fullName>
    </recommendedName>
</protein>
<reference evidence="2" key="1">
    <citation type="journal article" date="2015" name="Nature">
        <title>Complex archaea that bridge the gap between prokaryotes and eukaryotes.</title>
        <authorList>
            <person name="Spang A."/>
            <person name="Saw J.H."/>
            <person name="Jorgensen S.L."/>
            <person name="Zaremba-Niedzwiedzka K."/>
            <person name="Martijn J."/>
            <person name="Lind A.E."/>
            <person name="van Eijk R."/>
            <person name="Schleper C."/>
            <person name="Guy L."/>
            <person name="Ettema T.J."/>
        </authorList>
    </citation>
    <scope>NUCLEOTIDE SEQUENCE</scope>
</reference>
<dbReference type="InterPro" id="IPR012654">
    <property type="entry name" value="CHP02391"/>
</dbReference>
<proteinExistence type="predicted"/>
<dbReference type="AlphaFoldDB" id="A0A0F8XBB5"/>
<dbReference type="EMBL" id="LAZR01060091">
    <property type="protein sequence ID" value="KKK66412.1"/>
    <property type="molecule type" value="Genomic_DNA"/>
</dbReference>
<evidence type="ECO:0000259" key="1">
    <source>
        <dbReference type="Pfam" id="PF09509"/>
    </source>
</evidence>
<evidence type="ECO:0000313" key="2">
    <source>
        <dbReference type="EMBL" id="KKK66412.1"/>
    </source>
</evidence>
<organism evidence="2">
    <name type="scientific">marine sediment metagenome</name>
    <dbReference type="NCBI Taxonomy" id="412755"/>
    <lineage>
        <taxon>unclassified sequences</taxon>
        <taxon>metagenomes</taxon>
        <taxon>ecological metagenomes</taxon>
    </lineage>
</organism>
<dbReference type="Pfam" id="PF09509">
    <property type="entry name" value="Hypoth_Ymh"/>
    <property type="match status" value="1"/>
</dbReference>
<sequence length="84" mass="9774">IIIFNNLISEDEKDLQEAYTNLFKALFSIIRNPLSHVNIDIDKNDALTYIHLQDYLLKLLSNATTQCSCGKTVKFFDYINDHKH</sequence>
<gene>
    <name evidence="2" type="ORF">LCGC14_2964360</name>
</gene>
<accession>A0A0F8XBB5</accession>
<comment type="caution">
    <text evidence="2">The sequence shown here is derived from an EMBL/GenBank/DDBJ whole genome shotgun (WGS) entry which is preliminary data.</text>
</comment>
<name>A0A0F8XBB5_9ZZZZ</name>